<dbReference type="PROSITE" id="PS51857">
    <property type="entry name" value="CSD_2"/>
    <property type="match status" value="1"/>
</dbReference>
<feature type="transmembrane region" description="Helical" evidence="2">
    <location>
        <begin position="83"/>
        <end position="103"/>
    </location>
</feature>
<evidence type="ECO:0000313" key="4">
    <source>
        <dbReference type="EMBL" id="SEG68524.1"/>
    </source>
</evidence>
<dbReference type="PANTHER" id="PTHR12962">
    <property type="entry name" value="CALCIUM-REGULATED HEAT STABLE PROTEIN CRHSP-24-RELATED"/>
    <property type="match status" value="1"/>
</dbReference>
<sequence>MKLQGKISNWNDEKGFGFVEQNGGGERAFVHIKAFNHRNRRPVDGDVIIYELERDNKNRYQAKNIKYAGERNKSAKKKSTQTGSLFGIFMAFYFAIISLLIFIGKISLSVLGLYLLMSVVAFIAYAIDKSAAQAGRWRTKESTLHILSLLFGWPGAYFGQEILRHKSIKKEFRTVYFITVILNIAGLIWLHTDSGAIVMRHLPF</sequence>
<feature type="domain" description="CSD" evidence="3">
    <location>
        <begin position="2"/>
        <end position="67"/>
    </location>
</feature>
<organism evidence="4 5">
    <name type="scientific">Marinobacterium lutimaris</name>
    <dbReference type="NCBI Taxonomy" id="568106"/>
    <lineage>
        <taxon>Bacteria</taxon>
        <taxon>Pseudomonadati</taxon>
        <taxon>Pseudomonadota</taxon>
        <taxon>Gammaproteobacteria</taxon>
        <taxon>Oceanospirillales</taxon>
        <taxon>Oceanospirillaceae</taxon>
        <taxon>Marinobacterium</taxon>
    </lineage>
</organism>
<dbReference type="CDD" id="cd04458">
    <property type="entry name" value="CSP_CDS"/>
    <property type="match status" value="1"/>
</dbReference>
<dbReference type="InterPro" id="IPR010718">
    <property type="entry name" value="DUF1294"/>
</dbReference>
<dbReference type="AlphaFoldDB" id="A0A1H6C6D7"/>
<dbReference type="InterPro" id="IPR002059">
    <property type="entry name" value="CSP_DNA-bd"/>
</dbReference>
<dbReference type="OrthoDB" id="72963at2"/>
<dbReference type="Pfam" id="PF00313">
    <property type="entry name" value="CSD"/>
    <property type="match status" value="1"/>
</dbReference>
<keyword evidence="1" id="KW-0597">Phosphoprotein</keyword>
<keyword evidence="2" id="KW-1133">Transmembrane helix</keyword>
<keyword evidence="2" id="KW-0472">Membrane</keyword>
<dbReference type="EMBL" id="FNVQ01000003">
    <property type="protein sequence ID" value="SEG68524.1"/>
    <property type="molecule type" value="Genomic_DNA"/>
</dbReference>
<dbReference type="SUPFAM" id="SSF50249">
    <property type="entry name" value="Nucleic acid-binding proteins"/>
    <property type="match status" value="1"/>
</dbReference>
<gene>
    <name evidence="4" type="ORF">SAMN05444390_103227</name>
</gene>
<dbReference type="InterPro" id="IPR011129">
    <property type="entry name" value="CSD"/>
</dbReference>
<accession>A0A1H6C6D7</accession>
<evidence type="ECO:0000259" key="3">
    <source>
        <dbReference type="PROSITE" id="PS51857"/>
    </source>
</evidence>
<evidence type="ECO:0000256" key="1">
    <source>
        <dbReference type="ARBA" id="ARBA00022553"/>
    </source>
</evidence>
<feature type="transmembrane region" description="Helical" evidence="2">
    <location>
        <begin position="174"/>
        <end position="192"/>
    </location>
</feature>
<dbReference type="Pfam" id="PF06961">
    <property type="entry name" value="DUF1294"/>
    <property type="match status" value="1"/>
</dbReference>
<name>A0A1H6C6D7_9GAMM</name>
<keyword evidence="5" id="KW-1185">Reference proteome</keyword>
<dbReference type="SMART" id="SM00357">
    <property type="entry name" value="CSP"/>
    <property type="match status" value="1"/>
</dbReference>
<dbReference type="GO" id="GO:0005829">
    <property type="term" value="C:cytosol"/>
    <property type="evidence" value="ECO:0007669"/>
    <property type="project" value="UniProtKB-ARBA"/>
</dbReference>
<dbReference type="GO" id="GO:0003730">
    <property type="term" value="F:mRNA 3'-UTR binding"/>
    <property type="evidence" value="ECO:0007669"/>
    <property type="project" value="TreeGrafter"/>
</dbReference>
<dbReference type="Proteomes" id="UP000236745">
    <property type="component" value="Unassembled WGS sequence"/>
</dbReference>
<reference evidence="4 5" key="1">
    <citation type="submission" date="2016-10" db="EMBL/GenBank/DDBJ databases">
        <authorList>
            <person name="de Groot N.N."/>
        </authorList>
    </citation>
    <scope>NUCLEOTIDE SEQUENCE [LARGE SCALE GENOMIC DNA]</scope>
    <source>
        <strain evidence="4 5">DSM 22012</strain>
    </source>
</reference>
<dbReference type="InterPro" id="IPR052069">
    <property type="entry name" value="Ca-reg_mRNA-binding_domain"/>
</dbReference>
<keyword evidence="2" id="KW-0812">Transmembrane</keyword>
<protein>
    <submittedName>
        <fullName evidence="4">Uncharacterized membrane protein YsdA, DUF1294 family</fullName>
    </submittedName>
</protein>
<dbReference type="Gene3D" id="2.40.50.140">
    <property type="entry name" value="Nucleic acid-binding proteins"/>
    <property type="match status" value="1"/>
</dbReference>
<dbReference type="InterPro" id="IPR012340">
    <property type="entry name" value="NA-bd_OB-fold"/>
</dbReference>
<evidence type="ECO:0000256" key="2">
    <source>
        <dbReference type="SAM" id="Phobius"/>
    </source>
</evidence>
<dbReference type="GO" id="GO:0043488">
    <property type="term" value="P:regulation of mRNA stability"/>
    <property type="evidence" value="ECO:0007669"/>
    <property type="project" value="TreeGrafter"/>
</dbReference>
<feature type="transmembrane region" description="Helical" evidence="2">
    <location>
        <begin position="109"/>
        <end position="127"/>
    </location>
</feature>
<dbReference type="PANTHER" id="PTHR12962:SF1">
    <property type="entry name" value="COLD SHOCK DOMAIN-CONTAINING PROTEIN CG9705"/>
    <property type="match status" value="1"/>
</dbReference>
<dbReference type="RefSeq" id="WP_104004074.1">
    <property type="nucleotide sequence ID" value="NZ_FNVQ01000003.1"/>
</dbReference>
<evidence type="ECO:0000313" key="5">
    <source>
        <dbReference type="Proteomes" id="UP000236745"/>
    </source>
</evidence>
<proteinExistence type="predicted"/>